<dbReference type="CDD" id="cd03696">
    <property type="entry name" value="SelB_II"/>
    <property type="match status" value="1"/>
</dbReference>
<dbReference type="STRING" id="112090.W4GZV5"/>
<protein>
    <recommendedName>
        <fullName evidence="1">Elongation factor Tu, chloroplastic</fullName>
    </recommendedName>
</protein>
<dbReference type="InterPro" id="IPR050055">
    <property type="entry name" value="EF-Tu_GTPase"/>
</dbReference>
<dbReference type="InterPro" id="IPR004161">
    <property type="entry name" value="EFTu-like_2"/>
</dbReference>
<dbReference type="FunFam" id="2.40.30.10:FF:000052">
    <property type="entry name" value="Selenocysteine-specific elongation factor EF-Sec"/>
    <property type="match status" value="1"/>
</dbReference>
<feature type="domain" description="Tr-type G" evidence="2">
    <location>
        <begin position="4"/>
        <end position="197"/>
    </location>
</feature>
<sequence>MEGPMNVNVGILGHVDSGKTSLVRSLSTHLSTAALDKNPQSKARGITLDLGFSSFLLPLHDDVASSDAAQITLVDCPGHASLIKTVIGGAHIIDMALLVIDVVKGIQMQTIESMVLAELSTPHVLVVLNKVDLLPDATRPAQIAAMTKTIRDFLSTSPTLHAAPIVPVSSGDADGTRPPLGMPALLAAMRSNLHVPARSADGPLVYAVDHCFPLRGKGTVLTGTVLSGQLRVNDTIALPMLGVEKKVKSLQMFHASVDKAIQGDRVAIRVHGLDASAMERGLAITPHSLSFSSNLVLRVHQIRFFSLPCASGTKVHVTVGHTTVMAKATYFYHKAHVASTISTSTSTTASTSPPPPTFDPSVEYSYLAVLDPLTSSDQAEISTPRVVFVLLQLDREVLCPPRSHVVCSRLDTDVNKHVCRIAFHGRVDAVIENVATSIRIGKVKERRGVVDKTLDDPTVVIVKDLFRKETNWDVFRGLRVQNVRTKRVGQLDGPFGKAGKVRAVFPNDDVAVPGDVVVLRFTKILFQDKHDRSLGQSPTIYNDQGGSATTFKEAKGLTGGNKSEGGSTSAALLASVECEKKCRTGLVERLKGETAANGSNPSVIAAGLFATAEEAAEFIGAQVATDAAEVGYVEALFGKAGKIRVVFPDGGTLAKVGQTLRLFEK</sequence>
<organism evidence="3">
    <name type="scientific">Aphanomyces astaci</name>
    <name type="common">Crayfish plague agent</name>
    <dbReference type="NCBI Taxonomy" id="112090"/>
    <lineage>
        <taxon>Eukaryota</taxon>
        <taxon>Sar</taxon>
        <taxon>Stramenopiles</taxon>
        <taxon>Oomycota</taxon>
        <taxon>Saprolegniomycetes</taxon>
        <taxon>Saprolegniales</taxon>
        <taxon>Verrucalvaceae</taxon>
        <taxon>Aphanomyces</taxon>
    </lineage>
</organism>
<dbReference type="GeneID" id="20805648"/>
<dbReference type="SUPFAM" id="SSF50447">
    <property type="entry name" value="Translation proteins"/>
    <property type="match status" value="1"/>
</dbReference>
<dbReference type="PANTHER" id="PTHR43721:SF11">
    <property type="entry name" value="SELENOCYSTEINE-SPECIFIC ELONGATION FACTOR"/>
    <property type="match status" value="1"/>
</dbReference>
<dbReference type="RefSeq" id="XP_009826140.1">
    <property type="nucleotide sequence ID" value="XM_009827838.1"/>
</dbReference>
<reference evidence="3" key="1">
    <citation type="submission" date="2013-12" db="EMBL/GenBank/DDBJ databases">
        <title>The Genome Sequence of Aphanomyces astaci APO3.</title>
        <authorList>
            <consortium name="The Broad Institute Genomics Platform"/>
            <person name="Russ C."/>
            <person name="Tyler B."/>
            <person name="van West P."/>
            <person name="Dieguez-Uribeondo J."/>
            <person name="Young S.K."/>
            <person name="Zeng Q."/>
            <person name="Gargeya S."/>
            <person name="Fitzgerald M."/>
            <person name="Abouelleil A."/>
            <person name="Alvarado L."/>
            <person name="Chapman S.B."/>
            <person name="Gainer-Dewar J."/>
            <person name="Goldberg J."/>
            <person name="Griggs A."/>
            <person name="Gujja S."/>
            <person name="Hansen M."/>
            <person name="Howarth C."/>
            <person name="Imamovic A."/>
            <person name="Ireland A."/>
            <person name="Larimer J."/>
            <person name="McCowan C."/>
            <person name="Murphy C."/>
            <person name="Pearson M."/>
            <person name="Poon T.W."/>
            <person name="Priest M."/>
            <person name="Roberts A."/>
            <person name="Saif S."/>
            <person name="Shea T."/>
            <person name="Sykes S."/>
            <person name="Wortman J."/>
            <person name="Nusbaum C."/>
            <person name="Birren B."/>
        </authorList>
    </citation>
    <scope>NUCLEOTIDE SEQUENCE [LARGE SCALE GENOMIC DNA]</scope>
    <source>
        <strain evidence="3">APO3</strain>
    </source>
</reference>
<dbReference type="Pfam" id="PF21208">
    <property type="entry name" value="euk_SelB_III"/>
    <property type="match status" value="1"/>
</dbReference>
<name>W4GZV5_APHAT</name>
<dbReference type="PANTHER" id="PTHR43721">
    <property type="entry name" value="ELONGATION FACTOR TU-RELATED"/>
    <property type="match status" value="1"/>
</dbReference>
<dbReference type="OrthoDB" id="2067at2759"/>
<dbReference type="PROSITE" id="PS51722">
    <property type="entry name" value="G_TR_2"/>
    <property type="match status" value="1"/>
</dbReference>
<dbReference type="Gene3D" id="2.40.30.10">
    <property type="entry name" value="Translation factors"/>
    <property type="match status" value="1"/>
</dbReference>
<dbReference type="InterPro" id="IPR000795">
    <property type="entry name" value="T_Tr_GTP-bd_dom"/>
</dbReference>
<dbReference type="VEuPathDB" id="FungiDB:H257_03652"/>
<dbReference type="InterPro" id="IPR009000">
    <property type="entry name" value="Transl_B-barrel_sf"/>
</dbReference>
<accession>W4GZV5</accession>
<dbReference type="InterPro" id="IPR049394">
    <property type="entry name" value="eEFSec_C"/>
</dbReference>
<dbReference type="SUPFAM" id="SSF52540">
    <property type="entry name" value="P-loop containing nucleoside triphosphate hydrolases"/>
    <property type="match status" value="1"/>
</dbReference>
<dbReference type="Pfam" id="PF00009">
    <property type="entry name" value="GTP_EFTU"/>
    <property type="match status" value="1"/>
</dbReference>
<dbReference type="GO" id="GO:0001514">
    <property type="term" value="P:selenocysteine incorporation"/>
    <property type="evidence" value="ECO:0007669"/>
    <property type="project" value="TreeGrafter"/>
</dbReference>
<dbReference type="GO" id="GO:0005525">
    <property type="term" value="F:GTP binding"/>
    <property type="evidence" value="ECO:0007669"/>
    <property type="project" value="InterPro"/>
</dbReference>
<dbReference type="PRINTS" id="PR00315">
    <property type="entry name" value="ELONGATNFCT"/>
</dbReference>
<evidence type="ECO:0000256" key="1">
    <source>
        <dbReference type="ARBA" id="ARBA00021392"/>
    </source>
</evidence>
<dbReference type="InterPro" id="IPR027417">
    <property type="entry name" value="P-loop_NTPase"/>
</dbReference>
<gene>
    <name evidence="3" type="ORF">H257_03652</name>
</gene>
<evidence type="ECO:0000259" key="2">
    <source>
        <dbReference type="PROSITE" id="PS51722"/>
    </source>
</evidence>
<dbReference type="CDD" id="cd04094">
    <property type="entry name" value="eSelB_III"/>
    <property type="match status" value="1"/>
</dbReference>
<dbReference type="AlphaFoldDB" id="W4GZV5"/>
<dbReference type="Pfam" id="PF03144">
    <property type="entry name" value="GTP_EFTU_D2"/>
    <property type="match status" value="1"/>
</dbReference>
<dbReference type="Pfam" id="PF21131">
    <property type="entry name" value="eEFSec_4th"/>
    <property type="match status" value="2"/>
</dbReference>
<dbReference type="InterPro" id="IPR049393">
    <property type="entry name" value="eEFSec_III"/>
</dbReference>
<dbReference type="GO" id="GO:0003746">
    <property type="term" value="F:translation elongation factor activity"/>
    <property type="evidence" value="ECO:0007669"/>
    <property type="project" value="TreeGrafter"/>
</dbReference>
<evidence type="ECO:0000313" key="3">
    <source>
        <dbReference type="EMBL" id="ETV84448.1"/>
    </source>
</evidence>
<dbReference type="Gene3D" id="3.40.50.300">
    <property type="entry name" value="P-loop containing nucleotide triphosphate hydrolases"/>
    <property type="match status" value="1"/>
</dbReference>
<dbReference type="EMBL" id="KI913119">
    <property type="protein sequence ID" value="ETV84448.1"/>
    <property type="molecule type" value="Genomic_DNA"/>
</dbReference>
<dbReference type="GO" id="GO:0003924">
    <property type="term" value="F:GTPase activity"/>
    <property type="evidence" value="ECO:0007669"/>
    <property type="project" value="InterPro"/>
</dbReference>
<proteinExistence type="predicted"/>